<dbReference type="PANTHER" id="PTHR12874">
    <property type="entry name" value="F-BOX ONLY PROTEIN 48-RELATED"/>
    <property type="match status" value="1"/>
</dbReference>
<dbReference type="GO" id="GO:0019005">
    <property type="term" value="C:SCF ubiquitin ligase complex"/>
    <property type="evidence" value="ECO:0007669"/>
    <property type="project" value="TreeGrafter"/>
</dbReference>
<evidence type="ECO:0000259" key="2">
    <source>
        <dbReference type="Pfam" id="PF19270"/>
    </source>
</evidence>
<dbReference type="OrthoDB" id="2117972at2759"/>
<reference evidence="4" key="1">
    <citation type="submission" date="2016-05" db="EMBL/GenBank/DDBJ databases">
        <title>Comparative genomics of biotechnologically important yeasts.</title>
        <authorList>
            <consortium name="DOE Joint Genome Institute"/>
            <person name="Riley R."/>
            <person name="Haridas S."/>
            <person name="Wolfe K.H."/>
            <person name="Lopes M.R."/>
            <person name="Hittinger C.T."/>
            <person name="Goker M."/>
            <person name="Salamov A."/>
            <person name="Wisecaver J."/>
            <person name="Long T.M."/>
            <person name="Aerts A.L."/>
            <person name="Barry K."/>
            <person name="Choi C."/>
            <person name="Clum A."/>
            <person name="Coughlan A.Y."/>
            <person name="Deshpande S."/>
            <person name="Douglass A.P."/>
            <person name="Hanson S.J."/>
            <person name="Klenk H.-P."/>
            <person name="Labutti K."/>
            <person name="Lapidus A."/>
            <person name="Lindquist E."/>
            <person name="Lipzen A."/>
            <person name="Meier-Kolthoff J.P."/>
            <person name="Ohm R.A."/>
            <person name="Otillar R.P."/>
            <person name="Pangilinan J."/>
            <person name="Peng Y."/>
            <person name="Rokas A."/>
            <person name="Rosa C.A."/>
            <person name="Scheuner C."/>
            <person name="Sibirny A.A."/>
            <person name="Slot J.C."/>
            <person name="Stielow J.B."/>
            <person name="Sun H."/>
            <person name="Kurtzman C.P."/>
            <person name="Blackwell M."/>
            <person name="Grigoriev I.V."/>
            <person name="Jeffries T.W."/>
        </authorList>
    </citation>
    <scope>NUCLEOTIDE SEQUENCE [LARGE SCALE GENOMIC DNA]</scope>
    <source>
        <strain evidence="4">NRRL Y-1933</strain>
    </source>
</reference>
<keyword evidence="4" id="KW-1185">Reference proteome</keyword>
<dbReference type="RefSeq" id="XP_020075363.1">
    <property type="nucleotide sequence ID" value="XM_020219747.1"/>
</dbReference>
<accession>A0A1E4RGF4</accession>
<feature type="domain" description="F-box protein Hrt3/FBXO9 C-terminal" evidence="2">
    <location>
        <begin position="230"/>
        <end position="361"/>
    </location>
</feature>
<evidence type="ECO:0000256" key="1">
    <source>
        <dbReference type="ARBA" id="ARBA00022786"/>
    </source>
</evidence>
<evidence type="ECO:0000313" key="3">
    <source>
        <dbReference type="EMBL" id="ODV66296.1"/>
    </source>
</evidence>
<dbReference type="GO" id="GO:0031146">
    <property type="term" value="P:SCF-dependent proteasomal ubiquitin-dependent protein catabolic process"/>
    <property type="evidence" value="ECO:0007669"/>
    <property type="project" value="TreeGrafter"/>
</dbReference>
<gene>
    <name evidence="3" type="ORF">HYPBUDRAFT_140420</name>
</gene>
<proteinExistence type="predicted"/>
<dbReference type="Proteomes" id="UP000095085">
    <property type="component" value="Unassembled WGS sequence"/>
</dbReference>
<dbReference type="AlphaFoldDB" id="A0A1E4RGF4"/>
<sequence>MEDPGSQASIPLGLSESDHEAIGYFEQAMEKETHGLMSDAVAFYRKAFKINDQVDLLYRHEKVPHNINKLKQEAGKNTAVRVDEKAVKSINVDELLQSFEHVEASAPDPNNPEHVDLTIKFSNLGTDNHEEVADIKPVSPLIHLPNDIWSQILEILLITSGESWFNFSITCKKNAYLGLAQSNVWRKLCYLIYPNQNYYENKVYIESNQTPGNPTIDLPVPLDQLQILPQYNNLWKYMLHNRPFIKFHGCYISVVNYYSEGGKAENSLSWSNPVRTITYYRYIRFYPDGTCVKVLSSLEPDKVVPKLLKYNSQKSVGTILQEHPLVPKEGHRIYHGRWTLSLSDEVHVVIENGSVPYYAFHYHFEIKPLAGIYKHNKLKWIKYYAIRKKINDDDDDDRIGEETVFTLRNETAFKYLRVRSYNLDN</sequence>
<organism evidence="3 4">
    <name type="scientific">Hyphopichia burtonii NRRL Y-1933</name>
    <dbReference type="NCBI Taxonomy" id="984485"/>
    <lineage>
        <taxon>Eukaryota</taxon>
        <taxon>Fungi</taxon>
        <taxon>Dikarya</taxon>
        <taxon>Ascomycota</taxon>
        <taxon>Saccharomycotina</taxon>
        <taxon>Pichiomycetes</taxon>
        <taxon>Debaryomycetaceae</taxon>
        <taxon>Hyphopichia</taxon>
    </lineage>
</organism>
<dbReference type="PANTHER" id="PTHR12874:SF9">
    <property type="entry name" value="F-BOX ONLY PROTEIN 48"/>
    <property type="match status" value="1"/>
</dbReference>
<protein>
    <recommendedName>
        <fullName evidence="2">F-box protein Hrt3/FBXO9 C-terminal domain-containing protein</fullName>
    </recommendedName>
</protein>
<keyword evidence="1" id="KW-0833">Ubl conjugation pathway</keyword>
<name>A0A1E4RGF4_9ASCO</name>
<dbReference type="GO" id="GO:0005737">
    <property type="term" value="C:cytoplasm"/>
    <property type="evidence" value="ECO:0007669"/>
    <property type="project" value="TreeGrafter"/>
</dbReference>
<dbReference type="InterPro" id="IPR045464">
    <property type="entry name" value="Hrt3/FBXO9_C"/>
</dbReference>
<dbReference type="GeneID" id="30994297"/>
<dbReference type="EMBL" id="KV454542">
    <property type="protein sequence ID" value="ODV66296.1"/>
    <property type="molecule type" value="Genomic_DNA"/>
</dbReference>
<dbReference type="STRING" id="984485.A0A1E4RGF4"/>
<dbReference type="Pfam" id="PF19270">
    <property type="entry name" value="FBO_C"/>
    <property type="match status" value="1"/>
</dbReference>
<evidence type="ECO:0000313" key="4">
    <source>
        <dbReference type="Proteomes" id="UP000095085"/>
    </source>
</evidence>